<dbReference type="RefSeq" id="WP_341841012.1">
    <property type="nucleotide sequence ID" value="NZ_CP149792.1"/>
</dbReference>
<evidence type="ECO:0000313" key="2">
    <source>
        <dbReference type="EMBL" id="WZN46278.1"/>
    </source>
</evidence>
<dbReference type="InterPro" id="IPR008969">
    <property type="entry name" value="CarboxyPept-like_regulatory"/>
</dbReference>
<proteinExistence type="predicted"/>
<dbReference type="EMBL" id="CP150096">
    <property type="protein sequence ID" value="WZN46278.1"/>
    <property type="molecule type" value="Genomic_DNA"/>
</dbReference>
<name>A0ABZ2Z3U8_9BACT</name>
<evidence type="ECO:0000313" key="3">
    <source>
        <dbReference type="Proteomes" id="UP001449657"/>
    </source>
</evidence>
<keyword evidence="1" id="KW-0732">Signal</keyword>
<dbReference type="Gene3D" id="2.60.40.1120">
    <property type="entry name" value="Carboxypeptidase-like, regulatory domain"/>
    <property type="match status" value="1"/>
</dbReference>
<feature type="signal peptide" evidence="1">
    <location>
        <begin position="1"/>
        <end position="19"/>
    </location>
</feature>
<feature type="chain" id="PRO_5047157350" evidence="1">
    <location>
        <begin position="20"/>
        <end position="379"/>
    </location>
</feature>
<evidence type="ECO:0000256" key="1">
    <source>
        <dbReference type="SAM" id="SignalP"/>
    </source>
</evidence>
<dbReference type="Proteomes" id="UP001449657">
    <property type="component" value="Chromosome"/>
</dbReference>
<dbReference type="Pfam" id="PF13620">
    <property type="entry name" value="CarboxypepD_reg"/>
    <property type="match status" value="1"/>
</dbReference>
<protein>
    <submittedName>
        <fullName evidence="2">Carboxypeptidase-like regulatory domain-containing protein</fullName>
    </submittedName>
</protein>
<keyword evidence="3" id="KW-1185">Reference proteome</keyword>
<sequence>MKLCFLLTACSLLIANVYAQTVVTLRGTVKDAGGKPLPFASVFLNQTTMGARTTESGSYEIGGVPSGRYEVIASYLGYEPQILPLELVENRTLDIVLKEKPGVLKELVVRPDKDREYYMQLFKKVFIGEGAVAQQCKLLNPDRVEFEYDRGTMELKAKADDFLEVSNPSLGYNIRFLLIHFEHSPRTGYSMYYGNPLFEPMKPRSKAQEKRWEKNREKAYRGSALHFCRSLIAGSYRGEGFTMRKLVRRQKEQGQVIQAPPDSVMGIMRSPMFSRSVSYLARKELPVDSVLRKSGRDYVLRFSDHLYVVYGKEKEERLYIEKYLRSNDKPGPQVSIMKLLAPEVRMDGNGNLEAPMDVIFENYWAWEKLAVMLPLDYRL</sequence>
<reference evidence="2 3" key="1">
    <citation type="submission" date="2024-03" db="EMBL/GenBank/DDBJ databases">
        <title>Chitinophaga caseinilytica sp. nov., a casein hydrolysing bacterium isolated from forest soil.</title>
        <authorList>
            <person name="Lee D.S."/>
            <person name="Han D.M."/>
            <person name="Baek J.H."/>
            <person name="Choi D.G."/>
            <person name="Jeon J.H."/>
            <person name="Jeon C.O."/>
        </authorList>
    </citation>
    <scope>NUCLEOTIDE SEQUENCE [LARGE SCALE GENOMIC DNA]</scope>
    <source>
        <strain evidence="2 3">KACC 19118</strain>
    </source>
</reference>
<gene>
    <name evidence="2" type="ORF">WJU22_25625</name>
</gene>
<accession>A0ABZ2Z3U8</accession>
<dbReference type="SUPFAM" id="SSF49464">
    <property type="entry name" value="Carboxypeptidase regulatory domain-like"/>
    <property type="match status" value="1"/>
</dbReference>
<organism evidence="2 3">
    <name type="scientific">Chitinophaga caseinilytica</name>
    <dbReference type="NCBI Taxonomy" id="2267521"/>
    <lineage>
        <taxon>Bacteria</taxon>
        <taxon>Pseudomonadati</taxon>
        <taxon>Bacteroidota</taxon>
        <taxon>Chitinophagia</taxon>
        <taxon>Chitinophagales</taxon>
        <taxon>Chitinophagaceae</taxon>
        <taxon>Chitinophaga</taxon>
    </lineage>
</organism>